<sequence length="276" mass="29869">MYLKTKAITKQITMAIALVGCISLGFAQNKELERTDKTSENKIAESEMSRASLSAIDEEDATSANAKAEEIKMSHNATDNEEVLKAELKDAKQDTQEDDTEGEPEASTINSAIYMFSKSKITTPRTVEGTTVFAYLNNSEDHTFLVRAIKLVGLEETLKGKGPFTVFAPTNAAFNALPEKTLETLLEAENREALKEMLTYHVMPGNQGVNELTRAVNGNGGEARLKTLNGTTLTATLHGDKIVLIGANGVKSTIISGDKTQTNGMVHTINTVVMPN</sequence>
<dbReference type="AlphaFoldDB" id="A0A8H2QK15"/>
<dbReference type="InterPro" id="IPR000782">
    <property type="entry name" value="FAS1_domain"/>
</dbReference>
<evidence type="ECO:0000313" key="4">
    <source>
        <dbReference type="Proteomes" id="UP000323324"/>
    </source>
</evidence>
<dbReference type="Gene3D" id="2.30.180.10">
    <property type="entry name" value="FAS1 domain"/>
    <property type="match status" value="1"/>
</dbReference>
<dbReference type="GO" id="GO:0007155">
    <property type="term" value="P:cell adhesion"/>
    <property type="evidence" value="ECO:0007669"/>
    <property type="project" value="TreeGrafter"/>
</dbReference>
<name>A0A8H2QK15_9FLAO</name>
<dbReference type="GO" id="GO:0031012">
    <property type="term" value="C:extracellular matrix"/>
    <property type="evidence" value="ECO:0007669"/>
    <property type="project" value="TreeGrafter"/>
</dbReference>
<dbReference type="Pfam" id="PF02469">
    <property type="entry name" value="Fasciclin"/>
    <property type="match status" value="1"/>
</dbReference>
<organism evidence="3 4">
    <name type="scientific">Bizionia saleffrena</name>
    <dbReference type="NCBI Taxonomy" id="291189"/>
    <lineage>
        <taxon>Bacteria</taxon>
        <taxon>Pseudomonadati</taxon>
        <taxon>Bacteroidota</taxon>
        <taxon>Flavobacteriia</taxon>
        <taxon>Flavobacteriales</taxon>
        <taxon>Flavobacteriaceae</taxon>
        <taxon>Bizionia</taxon>
    </lineage>
</organism>
<dbReference type="RefSeq" id="WP_148368613.1">
    <property type="nucleotide sequence ID" value="NZ_VSKM01000003.1"/>
</dbReference>
<dbReference type="PANTHER" id="PTHR10900">
    <property type="entry name" value="PERIOSTIN-RELATED"/>
    <property type="match status" value="1"/>
</dbReference>
<dbReference type="SUPFAM" id="SSF82153">
    <property type="entry name" value="FAS1 domain"/>
    <property type="match status" value="1"/>
</dbReference>
<feature type="domain" description="FAS1" evidence="2">
    <location>
        <begin position="129"/>
        <end position="273"/>
    </location>
</feature>
<feature type="region of interest" description="Disordered" evidence="1">
    <location>
        <begin position="33"/>
        <end position="64"/>
    </location>
</feature>
<feature type="compositionally biased region" description="Basic and acidic residues" evidence="1">
    <location>
        <begin position="33"/>
        <end position="48"/>
    </location>
</feature>
<proteinExistence type="predicted"/>
<dbReference type="Proteomes" id="UP000323324">
    <property type="component" value="Unassembled WGS sequence"/>
</dbReference>
<dbReference type="PANTHER" id="PTHR10900:SF124">
    <property type="entry name" value="FI05614P"/>
    <property type="match status" value="1"/>
</dbReference>
<gene>
    <name evidence="3" type="ORF">ES676_03260</name>
</gene>
<comment type="caution">
    <text evidence="3">The sequence shown here is derived from an EMBL/GenBank/DDBJ whole genome shotgun (WGS) entry which is preliminary data.</text>
</comment>
<dbReference type="PROSITE" id="PS51257">
    <property type="entry name" value="PROKAR_LIPOPROTEIN"/>
    <property type="match status" value="1"/>
</dbReference>
<protein>
    <submittedName>
        <fullName evidence="3">Fasciclin domain-containing protein</fullName>
    </submittedName>
</protein>
<dbReference type="GO" id="GO:0050839">
    <property type="term" value="F:cell adhesion molecule binding"/>
    <property type="evidence" value="ECO:0007669"/>
    <property type="project" value="TreeGrafter"/>
</dbReference>
<evidence type="ECO:0000259" key="2">
    <source>
        <dbReference type="PROSITE" id="PS50213"/>
    </source>
</evidence>
<dbReference type="PROSITE" id="PS50213">
    <property type="entry name" value="FAS1"/>
    <property type="match status" value="1"/>
</dbReference>
<evidence type="ECO:0000256" key="1">
    <source>
        <dbReference type="SAM" id="MobiDB-lite"/>
    </source>
</evidence>
<dbReference type="GO" id="GO:0005615">
    <property type="term" value="C:extracellular space"/>
    <property type="evidence" value="ECO:0007669"/>
    <property type="project" value="TreeGrafter"/>
</dbReference>
<dbReference type="EMBL" id="VSKM01000003">
    <property type="protein sequence ID" value="TYB77324.1"/>
    <property type="molecule type" value="Genomic_DNA"/>
</dbReference>
<keyword evidence="4" id="KW-1185">Reference proteome</keyword>
<evidence type="ECO:0000313" key="3">
    <source>
        <dbReference type="EMBL" id="TYB77324.1"/>
    </source>
</evidence>
<dbReference type="FunFam" id="2.30.180.10:FF:000032">
    <property type="entry name" value="Fasciclin domain-containing protein, putative"/>
    <property type="match status" value="1"/>
</dbReference>
<reference evidence="3 4" key="1">
    <citation type="submission" date="2019-08" db="EMBL/GenBank/DDBJ databases">
        <title>Genomes of Antarctic Bizionia species.</title>
        <authorList>
            <person name="Bowman J.P."/>
        </authorList>
    </citation>
    <scope>NUCLEOTIDE SEQUENCE [LARGE SCALE GENOMIC DNA]</scope>
    <source>
        <strain evidence="3 4">HFD</strain>
    </source>
</reference>
<dbReference type="SMART" id="SM00554">
    <property type="entry name" value="FAS1"/>
    <property type="match status" value="1"/>
</dbReference>
<dbReference type="GO" id="GO:0030198">
    <property type="term" value="P:extracellular matrix organization"/>
    <property type="evidence" value="ECO:0007669"/>
    <property type="project" value="TreeGrafter"/>
</dbReference>
<dbReference type="InterPro" id="IPR036378">
    <property type="entry name" value="FAS1_dom_sf"/>
</dbReference>
<accession>A0A8H2QK15</accession>
<dbReference type="InterPro" id="IPR050904">
    <property type="entry name" value="Adhesion/Biosynth-related"/>
</dbReference>